<dbReference type="PANTHER" id="PTHR24055">
    <property type="entry name" value="MITOGEN-ACTIVATED PROTEIN KINASE"/>
    <property type="match status" value="1"/>
</dbReference>
<organism evidence="5 6">
    <name type="scientific">Lachnellula occidentalis</name>
    <dbReference type="NCBI Taxonomy" id="215460"/>
    <lineage>
        <taxon>Eukaryota</taxon>
        <taxon>Fungi</taxon>
        <taxon>Dikarya</taxon>
        <taxon>Ascomycota</taxon>
        <taxon>Pezizomycotina</taxon>
        <taxon>Leotiomycetes</taxon>
        <taxon>Helotiales</taxon>
        <taxon>Lachnaceae</taxon>
        <taxon>Lachnellula</taxon>
    </lineage>
</organism>
<dbReference type="Pfam" id="PF00069">
    <property type="entry name" value="Pkinase"/>
    <property type="match status" value="1"/>
</dbReference>
<gene>
    <name evidence="5" type="primary">CDK20</name>
    <name evidence="5" type="ORF">LOCC1_G006763</name>
</gene>
<keyword evidence="3" id="KW-0067">ATP-binding</keyword>
<dbReference type="Gene3D" id="1.10.510.10">
    <property type="entry name" value="Transferase(Phosphotransferase) domain 1"/>
    <property type="match status" value="1"/>
</dbReference>
<dbReference type="InterPro" id="IPR011009">
    <property type="entry name" value="Kinase-like_dom_sf"/>
</dbReference>
<dbReference type="Proteomes" id="UP000443090">
    <property type="component" value="Unassembled WGS sequence"/>
</dbReference>
<evidence type="ECO:0000259" key="4">
    <source>
        <dbReference type="PROSITE" id="PS50011"/>
    </source>
</evidence>
<evidence type="ECO:0000256" key="2">
    <source>
        <dbReference type="ARBA" id="ARBA00022741"/>
    </source>
</evidence>
<dbReference type="SMART" id="SM00220">
    <property type="entry name" value="S_TKc"/>
    <property type="match status" value="1"/>
</dbReference>
<proteinExistence type="predicted"/>
<dbReference type="GO" id="GO:0004674">
    <property type="term" value="F:protein serine/threonine kinase activity"/>
    <property type="evidence" value="ECO:0007669"/>
    <property type="project" value="UniProtKB-KW"/>
</dbReference>
<dbReference type="SUPFAM" id="SSF56112">
    <property type="entry name" value="Protein kinase-like (PK-like)"/>
    <property type="match status" value="1"/>
</dbReference>
<dbReference type="InterPro" id="IPR000719">
    <property type="entry name" value="Prot_kinase_dom"/>
</dbReference>
<keyword evidence="2" id="KW-0547">Nucleotide-binding</keyword>
<dbReference type="InterPro" id="IPR008271">
    <property type="entry name" value="Ser/Thr_kinase_AS"/>
</dbReference>
<evidence type="ECO:0000256" key="1">
    <source>
        <dbReference type="ARBA" id="ARBA00022527"/>
    </source>
</evidence>
<dbReference type="PROSITE" id="PS50011">
    <property type="entry name" value="PROTEIN_KINASE_DOM"/>
    <property type="match status" value="1"/>
</dbReference>
<evidence type="ECO:0000256" key="3">
    <source>
        <dbReference type="ARBA" id="ARBA00022840"/>
    </source>
</evidence>
<dbReference type="PROSITE" id="PS00108">
    <property type="entry name" value="PROTEIN_KINASE_ST"/>
    <property type="match status" value="1"/>
</dbReference>
<protein>
    <submittedName>
        <fullName evidence="5">Cyclin-dependent kinase</fullName>
    </submittedName>
</protein>
<name>A0A8H8UA94_9HELO</name>
<dbReference type="EMBL" id="QGMI01000465">
    <property type="protein sequence ID" value="TVY40240.1"/>
    <property type="molecule type" value="Genomic_DNA"/>
</dbReference>
<accession>A0A8H8UA94</accession>
<evidence type="ECO:0000313" key="5">
    <source>
        <dbReference type="EMBL" id="TVY40240.1"/>
    </source>
</evidence>
<keyword evidence="6" id="KW-1185">Reference proteome</keyword>
<dbReference type="OrthoDB" id="5979581at2759"/>
<comment type="caution">
    <text evidence="5">The sequence shown here is derived from an EMBL/GenBank/DDBJ whole genome shotgun (WGS) entry which is preliminary data.</text>
</comment>
<keyword evidence="5" id="KW-0808">Transferase</keyword>
<feature type="domain" description="Protein kinase" evidence="4">
    <location>
        <begin position="16"/>
        <end position="339"/>
    </location>
</feature>
<reference evidence="5 6" key="1">
    <citation type="submission" date="2018-05" db="EMBL/GenBank/DDBJ databases">
        <title>Genome sequencing and assembly of the regulated plant pathogen Lachnellula willkommii and related sister species for the development of diagnostic species identification markers.</title>
        <authorList>
            <person name="Giroux E."/>
            <person name="Bilodeau G."/>
        </authorList>
    </citation>
    <scope>NUCLEOTIDE SEQUENCE [LARGE SCALE GENOMIC DNA]</scope>
    <source>
        <strain evidence="5 6">CBS 160.35</strain>
    </source>
</reference>
<evidence type="ECO:0000313" key="6">
    <source>
        <dbReference type="Proteomes" id="UP000443090"/>
    </source>
</evidence>
<keyword evidence="5" id="KW-0418">Kinase</keyword>
<dbReference type="AlphaFoldDB" id="A0A8H8UA94"/>
<keyword evidence="1" id="KW-0723">Serine/threonine-protein kinase</keyword>
<dbReference type="InterPro" id="IPR050117">
    <property type="entry name" value="MAPK"/>
</dbReference>
<sequence length="351" mass="39041">MALRLGSTLRGSKYFFRLVEKLGDKTVFSPVFKAEVLPGVQSLLPKNRWAVVKSADVENQTQMDCLVKEYKYYKKPSIESSRNFRKLNDVIDDPIGWTAQKPFCLAFEWMDTTLAEVPFEEHMQSPVLVANIVKVCLEAFVELEKEHLVYSDLKPANVLISSVDGPLKIKIGDLGLAGPEGENPRWVQPEAFRAPEVWTGVSCFHKADVWSIAAMILQRIDPNILGNADNIDKKLIHPMAWCLAKIMLLFDPSCSSIPPPSVADKSLQTYFTLAQQLTITQAVDGSDKLLLQIPSIEMWADLAMDAGIPKVVLDVIRLLAVPDPTNRPSAQQALQSPEYKALQEAAATYGT</sequence>
<dbReference type="GO" id="GO:0005524">
    <property type="term" value="F:ATP binding"/>
    <property type="evidence" value="ECO:0007669"/>
    <property type="project" value="UniProtKB-KW"/>
</dbReference>